<feature type="compositionally biased region" description="Polar residues" evidence="1">
    <location>
        <begin position="208"/>
        <end position="223"/>
    </location>
</feature>
<dbReference type="Gene3D" id="3.40.50.410">
    <property type="entry name" value="von Willebrand factor, type A domain"/>
    <property type="match status" value="1"/>
</dbReference>
<accession>F4QKV5</accession>
<feature type="region of interest" description="Disordered" evidence="1">
    <location>
        <begin position="208"/>
        <end position="243"/>
    </location>
</feature>
<dbReference type="CDD" id="cd00198">
    <property type="entry name" value="vWFA"/>
    <property type="match status" value="1"/>
</dbReference>
<dbReference type="STRING" id="715226.ABI_06110"/>
<name>F4QKV5_9CAUL</name>
<feature type="chain" id="PRO_5003314205" evidence="2">
    <location>
        <begin position="23"/>
        <end position="243"/>
    </location>
</feature>
<gene>
    <name evidence="3" type="ORF">ABI_06110</name>
</gene>
<organism evidence="3 4">
    <name type="scientific">Asticcacaulis biprosthecium C19</name>
    <dbReference type="NCBI Taxonomy" id="715226"/>
    <lineage>
        <taxon>Bacteria</taxon>
        <taxon>Pseudomonadati</taxon>
        <taxon>Pseudomonadota</taxon>
        <taxon>Alphaproteobacteria</taxon>
        <taxon>Caulobacterales</taxon>
        <taxon>Caulobacteraceae</taxon>
        <taxon>Asticcacaulis</taxon>
    </lineage>
</organism>
<sequence>MRKTLVLAALFLLALVPAAVRAHTLPPQSVSTYILLDRTGSMSSIWDEALTSVNAYAVDLGKETPEDAGLKTSITLAVFDHQGGLQFDVLRSHVVPAQWRNITSAEASPRGMTPLYDAIGRMVSLAEKDNPKQAVLVIMTDGEENSSTEFNQGAAKAALDRARARGWEVVFLGAEFAKFSDAGAMGVDASQTMAVSKDGMTATMQNLAKKNRSYGQSQGQSKVTFDETDRATAKEEDVKDRQQ</sequence>
<proteinExistence type="predicted"/>
<evidence type="ECO:0000256" key="1">
    <source>
        <dbReference type="SAM" id="MobiDB-lite"/>
    </source>
</evidence>
<protein>
    <submittedName>
        <fullName evidence="3">Uncharacterized protein</fullName>
    </submittedName>
</protein>
<feature type="compositionally biased region" description="Basic and acidic residues" evidence="1">
    <location>
        <begin position="224"/>
        <end position="243"/>
    </location>
</feature>
<dbReference type="InterPro" id="IPR036465">
    <property type="entry name" value="vWFA_dom_sf"/>
</dbReference>
<dbReference type="HOGENOM" id="CLU_1097431_0_0_5"/>
<dbReference type="EMBL" id="GL883077">
    <property type="protein sequence ID" value="EGF92178.1"/>
    <property type="molecule type" value="Genomic_DNA"/>
</dbReference>
<reference evidence="4" key="1">
    <citation type="submission" date="2011-03" db="EMBL/GenBank/DDBJ databases">
        <title>Draft genome sequence of Brevundimonas diminuta.</title>
        <authorList>
            <person name="Brown P.J.B."/>
            <person name="Buechlein A."/>
            <person name="Hemmerich C."/>
            <person name="Brun Y.V."/>
        </authorList>
    </citation>
    <scope>NUCLEOTIDE SEQUENCE [LARGE SCALE GENOMIC DNA]</scope>
    <source>
        <strain evidence="4">C19</strain>
    </source>
</reference>
<feature type="signal peptide" evidence="2">
    <location>
        <begin position="1"/>
        <end position="22"/>
    </location>
</feature>
<evidence type="ECO:0000313" key="4">
    <source>
        <dbReference type="Proteomes" id="UP000006512"/>
    </source>
</evidence>
<dbReference type="eggNOG" id="COG2304">
    <property type="taxonomic scope" value="Bacteria"/>
</dbReference>
<dbReference type="Proteomes" id="UP000006512">
    <property type="component" value="Unassembled WGS sequence"/>
</dbReference>
<dbReference type="OrthoDB" id="9790144at2"/>
<dbReference type="RefSeq" id="WP_006271352.1">
    <property type="nucleotide sequence ID" value="NZ_GL883077.1"/>
</dbReference>
<evidence type="ECO:0000256" key="2">
    <source>
        <dbReference type="SAM" id="SignalP"/>
    </source>
</evidence>
<evidence type="ECO:0000313" key="3">
    <source>
        <dbReference type="EMBL" id="EGF92178.1"/>
    </source>
</evidence>
<dbReference type="SUPFAM" id="SSF53300">
    <property type="entry name" value="vWA-like"/>
    <property type="match status" value="1"/>
</dbReference>
<keyword evidence="2" id="KW-0732">Signal</keyword>
<dbReference type="AlphaFoldDB" id="F4QKV5"/>
<keyword evidence="4" id="KW-1185">Reference proteome</keyword>